<dbReference type="InterPro" id="IPR002610">
    <property type="entry name" value="Peptidase_S54_rhomboid-like"/>
</dbReference>
<evidence type="ECO:0000256" key="7">
    <source>
        <dbReference type="ARBA" id="ARBA00022801"/>
    </source>
</evidence>
<feature type="compositionally biased region" description="Polar residues" evidence="12">
    <location>
        <begin position="8"/>
        <end position="19"/>
    </location>
</feature>
<evidence type="ECO:0000256" key="2">
    <source>
        <dbReference type="ARBA" id="ARBA00004141"/>
    </source>
</evidence>
<evidence type="ECO:0000256" key="8">
    <source>
        <dbReference type="ARBA" id="ARBA00022825"/>
    </source>
</evidence>
<dbReference type="Pfam" id="PF01694">
    <property type="entry name" value="Rhomboid"/>
    <property type="match status" value="1"/>
</dbReference>
<feature type="compositionally biased region" description="Acidic residues" evidence="12">
    <location>
        <begin position="134"/>
        <end position="144"/>
    </location>
</feature>
<dbReference type="AlphaFoldDB" id="A0A9W7G3R0"/>
<keyword evidence="7 11" id="KW-0378">Hydrolase</keyword>
<dbReference type="Proteomes" id="UP001165065">
    <property type="component" value="Unassembled WGS sequence"/>
</dbReference>
<feature type="compositionally biased region" description="Polar residues" evidence="12">
    <location>
        <begin position="94"/>
        <end position="103"/>
    </location>
</feature>
<feature type="transmembrane region" description="Helical" evidence="11">
    <location>
        <begin position="293"/>
        <end position="310"/>
    </location>
</feature>
<dbReference type="InterPro" id="IPR035952">
    <property type="entry name" value="Rhomboid-like_sf"/>
</dbReference>
<evidence type="ECO:0000259" key="13">
    <source>
        <dbReference type="Pfam" id="PF01694"/>
    </source>
</evidence>
<evidence type="ECO:0000256" key="6">
    <source>
        <dbReference type="ARBA" id="ARBA00022692"/>
    </source>
</evidence>
<comment type="function">
    <text evidence="11">Serine protease involved in intramembrane proteolysis.</text>
</comment>
<proteinExistence type="inferred from homology"/>
<name>A0A9W7G3R0_9STRA</name>
<organism evidence="14 15">
    <name type="scientific">Triparma columacea</name>
    <dbReference type="NCBI Taxonomy" id="722753"/>
    <lineage>
        <taxon>Eukaryota</taxon>
        <taxon>Sar</taxon>
        <taxon>Stramenopiles</taxon>
        <taxon>Ochrophyta</taxon>
        <taxon>Bolidophyceae</taxon>
        <taxon>Parmales</taxon>
        <taxon>Triparmaceae</taxon>
        <taxon>Triparma</taxon>
    </lineage>
</organism>
<feature type="transmembrane region" description="Helical" evidence="11">
    <location>
        <begin position="370"/>
        <end position="389"/>
    </location>
</feature>
<comment type="similarity">
    <text evidence="3 11">Belongs to the peptidase S54 family.</text>
</comment>
<dbReference type="GO" id="GO:0004252">
    <property type="term" value="F:serine-type endopeptidase activity"/>
    <property type="evidence" value="ECO:0007669"/>
    <property type="project" value="InterPro"/>
</dbReference>
<feature type="compositionally biased region" description="Basic and acidic residues" evidence="12">
    <location>
        <begin position="145"/>
        <end position="163"/>
    </location>
</feature>
<feature type="transmembrane region" description="Helical" evidence="11">
    <location>
        <begin position="316"/>
        <end position="334"/>
    </location>
</feature>
<feature type="domain" description="Peptidase S54 rhomboid" evidence="13">
    <location>
        <begin position="251"/>
        <end position="386"/>
    </location>
</feature>
<evidence type="ECO:0000256" key="3">
    <source>
        <dbReference type="ARBA" id="ARBA00009045"/>
    </source>
</evidence>
<comment type="catalytic activity">
    <reaction evidence="1 11">
        <text>Cleaves type-1 transmembrane domains using a catalytic dyad composed of serine and histidine that are contributed by different transmembrane domains.</text>
        <dbReference type="EC" id="3.4.21.105"/>
    </reaction>
</comment>
<sequence length="534" mass="58697">MAEPQRTPPRTTTSENIVSGQPKPGNGPSMQASPPNGSHGKQVRISMPASILKQSNAYGRVQYGKEGGAKKKSGPSARVSVRGRRQSGLVIASNPKNPKNTKVISKHRSSMFSFQPVPHRAQSNMNTNSKYSVEEQEDVDDDEFGEGKDPSDPEGDKESKIEKKESSGVVYAVYEPEHKPIFIHSMVMICIIVCFYELYYNGTNRAEDNPCPIKFWKFCLEDTKTNPFFGPSTDTLKELGAKTGYTVVIENETQRLFTCMFLHRGLVHLSFNMLALCQMGLGIERSYGTFKVAIIYLISGLFGSITSTIFDPDSVGVGASGAIFGLFGAAWGDLIQNWELYEGPQYTLLSLAFGTLFNLGIGTAPYLDNFAHFFGFVMGVLLSLGLLVVERQTSSGKHLKLNCCHVLLEFVPVLLVPFLLVIGLGVLYSGISGHDACSWCTKINCVPFPWGCDVHEEGACVWDCNTCLSSGVTADATLFNNDVMNATVTLHCPLLSDWTSPEIEDIVLREQDVSKFDHSYLLKVCRAHCPDAFL</sequence>
<keyword evidence="10 11" id="KW-0472">Membrane</keyword>
<gene>
    <name evidence="14" type="ORF">TrCOL_g11815</name>
</gene>
<evidence type="ECO:0000256" key="11">
    <source>
        <dbReference type="RuleBase" id="RU362115"/>
    </source>
</evidence>
<keyword evidence="15" id="KW-1185">Reference proteome</keyword>
<keyword evidence="5 11" id="KW-0645">Protease</keyword>
<keyword evidence="9 11" id="KW-1133">Transmembrane helix</keyword>
<accession>A0A9W7G3R0</accession>
<comment type="caution">
    <text evidence="11">Lacks conserved residue(s) required for the propagation of feature annotation.</text>
</comment>
<feature type="transmembrane region" description="Helical" evidence="11">
    <location>
        <begin position="346"/>
        <end position="364"/>
    </location>
</feature>
<comment type="subcellular location">
    <subcellularLocation>
        <location evidence="2 11">Membrane</location>
        <topology evidence="2 11">Multi-pass membrane protein</topology>
    </subcellularLocation>
</comment>
<reference evidence="15" key="1">
    <citation type="journal article" date="2023" name="Commun. Biol.">
        <title>Genome analysis of Parmales, the sister group of diatoms, reveals the evolutionary specialization of diatoms from phago-mixotrophs to photoautotrophs.</title>
        <authorList>
            <person name="Ban H."/>
            <person name="Sato S."/>
            <person name="Yoshikawa S."/>
            <person name="Yamada K."/>
            <person name="Nakamura Y."/>
            <person name="Ichinomiya M."/>
            <person name="Sato N."/>
            <person name="Blanc-Mathieu R."/>
            <person name="Endo H."/>
            <person name="Kuwata A."/>
            <person name="Ogata H."/>
        </authorList>
    </citation>
    <scope>NUCLEOTIDE SEQUENCE [LARGE SCALE GENOMIC DNA]</scope>
</reference>
<evidence type="ECO:0000256" key="4">
    <source>
        <dbReference type="ARBA" id="ARBA00013039"/>
    </source>
</evidence>
<evidence type="ECO:0000313" key="15">
    <source>
        <dbReference type="Proteomes" id="UP001165065"/>
    </source>
</evidence>
<dbReference type="GO" id="GO:0016020">
    <property type="term" value="C:membrane"/>
    <property type="evidence" value="ECO:0007669"/>
    <property type="project" value="UniProtKB-SubCell"/>
</dbReference>
<dbReference type="OrthoDB" id="418595at2759"/>
<protein>
    <recommendedName>
        <fullName evidence="4">rhomboid protease</fullName>
        <ecNumber evidence="4">3.4.21.105</ecNumber>
    </recommendedName>
</protein>
<evidence type="ECO:0000256" key="9">
    <source>
        <dbReference type="ARBA" id="ARBA00022989"/>
    </source>
</evidence>
<feature type="region of interest" description="Disordered" evidence="12">
    <location>
        <begin position="1"/>
        <end position="163"/>
    </location>
</feature>
<evidence type="ECO:0000313" key="14">
    <source>
        <dbReference type="EMBL" id="GMI30932.1"/>
    </source>
</evidence>
<dbReference type="EMBL" id="BRYA01000725">
    <property type="protein sequence ID" value="GMI30932.1"/>
    <property type="molecule type" value="Genomic_DNA"/>
</dbReference>
<feature type="transmembrane region" description="Helical" evidence="11">
    <location>
        <begin position="410"/>
        <end position="431"/>
    </location>
</feature>
<evidence type="ECO:0000256" key="5">
    <source>
        <dbReference type="ARBA" id="ARBA00022670"/>
    </source>
</evidence>
<evidence type="ECO:0000256" key="10">
    <source>
        <dbReference type="ARBA" id="ARBA00023136"/>
    </source>
</evidence>
<dbReference type="PANTHER" id="PTHR22936">
    <property type="entry name" value="RHOMBOID-RELATED"/>
    <property type="match status" value="1"/>
</dbReference>
<dbReference type="EC" id="3.4.21.105" evidence="4"/>
<dbReference type="PANTHER" id="PTHR22936:SF69">
    <property type="entry name" value="RHOMBOID-LIKE PROTEIN"/>
    <property type="match status" value="1"/>
</dbReference>
<keyword evidence="8 11" id="KW-0720">Serine protease</keyword>
<feature type="compositionally biased region" description="Polar residues" evidence="12">
    <location>
        <begin position="121"/>
        <end position="131"/>
    </location>
</feature>
<evidence type="ECO:0000256" key="1">
    <source>
        <dbReference type="ARBA" id="ARBA00000156"/>
    </source>
</evidence>
<dbReference type="Gene3D" id="1.20.1540.10">
    <property type="entry name" value="Rhomboid-like"/>
    <property type="match status" value="1"/>
</dbReference>
<dbReference type="GO" id="GO:0006508">
    <property type="term" value="P:proteolysis"/>
    <property type="evidence" value="ECO:0007669"/>
    <property type="project" value="UniProtKB-KW"/>
</dbReference>
<evidence type="ECO:0000256" key="12">
    <source>
        <dbReference type="SAM" id="MobiDB-lite"/>
    </source>
</evidence>
<dbReference type="InterPro" id="IPR022764">
    <property type="entry name" value="Peptidase_S54_rhomboid_dom"/>
</dbReference>
<dbReference type="SUPFAM" id="SSF144091">
    <property type="entry name" value="Rhomboid-like"/>
    <property type="match status" value="1"/>
</dbReference>
<feature type="transmembrane region" description="Helical" evidence="11">
    <location>
        <begin position="181"/>
        <end position="200"/>
    </location>
</feature>
<keyword evidence="6 11" id="KW-0812">Transmembrane</keyword>
<comment type="caution">
    <text evidence="14">The sequence shown here is derived from an EMBL/GenBank/DDBJ whole genome shotgun (WGS) entry which is preliminary data.</text>
</comment>